<comment type="caution">
    <text evidence="2">The sequence shown here is derived from an EMBL/GenBank/DDBJ whole genome shotgun (WGS) entry which is preliminary data.</text>
</comment>
<gene>
    <name evidence="2" type="ORF">NCTC8139_03916</name>
</gene>
<sequence>MDGAGDSDAGRVAAGTDAGRIAAGTDGGRIAAGTDAGRIAMDAEQVAAVASFYRRSSLVVNAVADDLAARDFGRWARSDLVDPSAEPDPVLSGLASAYAEMSATLSRRLREQSRAAAALADRLRLSAETVSAGDADAAAGVAGETR</sequence>
<proteinExistence type="predicted"/>
<protein>
    <submittedName>
        <fullName evidence="2">Uncharacterized protein</fullName>
    </submittedName>
</protein>
<feature type="region of interest" description="Disordered" evidence="1">
    <location>
        <begin position="1"/>
        <end position="28"/>
    </location>
</feature>
<evidence type="ECO:0000313" key="2">
    <source>
        <dbReference type="EMBL" id="VFA90333.1"/>
    </source>
</evidence>
<evidence type="ECO:0000256" key="1">
    <source>
        <dbReference type="SAM" id="MobiDB-lite"/>
    </source>
</evidence>
<evidence type="ECO:0000313" key="3">
    <source>
        <dbReference type="Proteomes" id="UP000360750"/>
    </source>
</evidence>
<dbReference type="EMBL" id="CAACYD010000007">
    <property type="protein sequence ID" value="VFA90333.1"/>
    <property type="molecule type" value="Genomic_DNA"/>
</dbReference>
<dbReference type="AlphaFoldDB" id="A0ABD7V7C5"/>
<name>A0ABD7V7C5_9ACTN</name>
<organism evidence="2 3">
    <name type="scientific">Gordonia paraffinivorans</name>
    <dbReference type="NCBI Taxonomy" id="175628"/>
    <lineage>
        <taxon>Bacteria</taxon>
        <taxon>Bacillati</taxon>
        <taxon>Actinomycetota</taxon>
        <taxon>Actinomycetes</taxon>
        <taxon>Mycobacteriales</taxon>
        <taxon>Gordoniaceae</taxon>
        <taxon>Gordonia</taxon>
    </lineage>
</organism>
<accession>A0ABD7V7C5</accession>
<reference evidence="2 3" key="1">
    <citation type="submission" date="2019-02" db="EMBL/GenBank/DDBJ databases">
        <authorList>
            <consortium name="Pathogen Informatics"/>
        </authorList>
    </citation>
    <scope>NUCLEOTIDE SEQUENCE [LARGE SCALE GENOMIC DNA]</scope>
    <source>
        <strain evidence="2 3">3012STDY6756503</strain>
    </source>
</reference>
<dbReference type="Proteomes" id="UP000360750">
    <property type="component" value="Unassembled WGS sequence"/>
</dbReference>